<gene>
    <name evidence="1" type="primary">WBGene00275940</name>
</gene>
<evidence type="ECO:0000313" key="2">
    <source>
        <dbReference type="Proteomes" id="UP000005239"/>
    </source>
</evidence>
<sequence length="129" mass="14178">MFVSLLLLALPSLAALPLLHHINIDGFIFCPDGKAPQRVTVVVTDGSEDTELLRKVFSPADEYCLTVDDFVDVKASHPEITLYAHCLTAEKDCTYKGTCAIPTNFLDSVVPFRPTFNATATNLQRCDAF</sequence>
<proteinExistence type="predicted"/>
<evidence type="ECO:0000313" key="1">
    <source>
        <dbReference type="EnsemblMetazoa" id="PPA37571.1"/>
    </source>
</evidence>
<protein>
    <submittedName>
        <fullName evidence="1">Uncharacterized protein</fullName>
    </submittedName>
</protein>
<keyword evidence="2" id="KW-1185">Reference proteome</keyword>
<accession>A0A8R1UT85</accession>
<accession>A0A2A6BBB7</accession>
<dbReference type="Proteomes" id="UP000005239">
    <property type="component" value="Unassembled WGS sequence"/>
</dbReference>
<organism evidence="1 2">
    <name type="scientific">Pristionchus pacificus</name>
    <name type="common">Parasitic nematode worm</name>
    <dbReference type="NCBI Taxonomy" id="54126"/>
    <lineage>
        <taxon>Eukaryota</taxon>
        <taxon>Metazoa</taxon>
        <taxon>Ecdysozoa</taxon>
        <taxon>Nematoda</taxon>
        <taxon>Chromadorea</taxon>
        <taxon>Rhabditida</taxon>
        <taxon>Rhabditina</taxon>
        <taxon>Diplogasteromorpha</taxon>
        <taxon>Diplogasteroidea</taxon>
        <taxon>Neodiplogasteridae</taxon>
        <taxon>Pristionchus</taxon>
    </lineage>
</organism>
<reference evidence="1" key="2">
    <citation type="submission" date="2022-06" db="UniProtKB">
        <authorList>
            <consortium name="EnsemblMetazoa"/>
        </authorList>
    </citation>
    <scope>IDENTIFICATION</scope>
    <source>
        <strain evidence="1">PS312</strain>
    </source>
</reference>
<reference evidence="2" key="1">
    <citation type="journal article" date="2008" name="Nat. Genet.">
        <title>The Pristionchus pacificus genome provides a unique perspective on nematode lifestyle and parasitism.</title>
        <authorList>
            <person name="Dieterich C."/>
            <person name="Clifton S.W."/>
            <person name="Schuster L.N."/>
            <person name="Chinwalla A."/>
            <person name="Delehaunty K."/>
            <person name="Dinkelacker I."/>
            <person name="Fulton L."/>
            <person name="Fulton R."/>
            <person name="Godfrey J."/>
            <person name="Minx P."/>
            <person name="Mitreva M."/>
            <person name="Roeseler W."/>
            <person name="Tian H."/>
            <person name="Witte H."/>
            <person name="Yang S.P."/>
            <person name="Wilson R.K."/>
            <person name="Sommer R.J."/>
        </authorList>
    </citation>
    <scope>NUCLEOTIDE SEQUENCE [LARGE SCALE GENOMIC DNA]</scope>
    <source>
        <strain evidence="2">PS312</strain>
    </source>
</reference>
<dbReference type="AlphaFoldDB" id="A0A2A6BBB7"/>
<dbReference type="EnsemblMetazoa" id="PPA37571.1">
    <property type="protein sequence ID" value="PPA37571.1"/>
    <property type="gene ID" value="WBGene00275940"/>
</dbReference>
<name>A0A2A6BBB7_PRIPA</name>